<dbReference type="Pfam" id="PF07931">
    <property type="entry name" value="CPT"/>
    <property type="match status" value="1"/>
</dbReference>
<dbReference type="EMBL" id="FUXZ01000018">
    <property type="protein sequence ID" value="SKA72278.1"/>
    <property type="molecule type" value="Genomic_DNA"/>
</dbReference>
<keyword evidence="1" id="KW-0808">Transferase</keyword>
<dbReference type="AlphaFoldDB" id="A0A1T4W5F1"/>
<keyword evidence="2" id="KW-1185">Reference proteome</keyword>
<dbReference type="OrthoDB" id="9790407at2"/>
<accession>A0A1T4W5F1</accession>
<reference evidence="1 2" key="1">
    <citation type="submission" date="2017-02" db="EMBL/GenBank/DDBJ databases">
        <authorList>
            <person name="Peterson S.W."/>
        </authorList>
    </citation>
    <scope>NUCLEOTIDE SEQUENCE [LARGE SCALE GENOMIC DNA]</scope>
    <source>
        <strain evidence="1 2">ATCC 35992</strain>
    </source>
</reference>
<dbReference type="GO" id="GO:0016740">
    <property type="term" value="F:transferase activity"/>
    <property type="evidence" value="ECO:0007669"/>
    <property type="project" value="UniProtKB-KW"/>
</dbReference>
<dbReference type="Gene3D" id="3.40.50.300">
    <property type="entry name" value="P-loop containing nucleotide triphosphate hydrolases"/>
    <property type="match status" value="1"/>
</dbReference>
<gene>
    <name evidence="1" type="ORF">SAMN02745111_02321</name>
</gene>
<evidence type="ECO:0000313" key="2">
    <source>
        <dbReference type="Proteomes" id="UP000190814"/>
    </source>
</evidence>
<dbReference type="InterPro" id="IPR027417">
    <property type="entry name" value="P-loop_NTPase"/>
</dbReference>
<dbReference type="RefSeq" id="WP_078767146.1">
    <property type="nucleotide sequence ID" value="NZ_FUXZ01000018.1"/>
</dbReference>
<dbReference type="SUPFAM" id="SSF52540">
    <property type="entry name" value="P-loop containing nucleoside triphosphate hydrolases"/>
    <property type="match status" value="1"/>
</dbReference>
<protein>
    <submittedName>
        <fullName evidence="1">Chloramphenicol 3-O phosphotransferase</fullName>
    </submittedName>
</protein>
<sequence length="167" mass="18896">MEKQIILLNGSSSSGKSTLAKALKSLIYNESNKIYEVVSIDDFLKMSLNETIYEDDVFEISNDLCKKVLESLESSDGVIIDHVITSERIFKQLKENLYSYPVLTVHITCPLNILKRRELERGDRCLGSAESSNEYLYPKDGYDLTVDTGEKTPSENALLIYDELSNL</sequence>
<name>A0A1T4W5F1_9FIRM</name>
<evidence type="ECO:0000313" key="1">
    <source>
        <dbReference type="EMBL" id="SKA72278.1"/>
    </source>
</evidence>
<proteinExistence type="predicted"/>
<organism evidence="1 2">
    <name type="scientific">Eubacterium uniforme</name>
    <dbReference type="NCBI Taxonomy" id="39495"/>
    <lineage>
        <taxon>Bacteria</taxon>
        <taxon>Bacillati</taxon>
        <taxon>Bacillota</taxon>
        <taxon>Clostridia</taxon>
        <taxon>Eubacteriales</taxon>
        <taxon>Eubacteriaceae</taxon>
        <taxon>Eubacterium</taxon>
    </lineage>
</organism>
<dbReference type="Proteomes" id="UP000190814">
    <property type="component" value="Unassembled WGS sequence"/>
</dbReference>